<evidence type="ECO:0000313" key="2">
    <source>
        <dbReference type="EMBL" id="KAB6084728.1"/>
    </source>
</evidence>
<reference evidence="2 3" key="1">
    <citation type="journal article" date="2019" name="Nat. Med.">
        <title>A library of human gut bacterial isolates paired with longitudinal multiomics data enables mechanistic microbiome research.</title>
        <authorList>
            <person name="Poyet M."/>
            <person name="Groussin M."/>
            <person name="Gibbons S.M."/>
            <person name="Avila-Pacheco J."/>
            <person name="Jiang X."/>
            <person name="Kearney S.M."/>
            <person name="Perrotta A.R."/>
            <person name="Berdy B."/>
            <person name="Zhao S."/>
            <person name="Lieberman T.D."/>
            <person name="Swanson P.K."/>
            <person name="Smith M."/>
            <person name="Roesemann S."/>
            <person name="Alexander J.E."/>
            <person name="Rich S.A."/>
            <person name="Livny J."/>
            <person name="Vlamakis H."/>
            <person name="Clish C."/>
            <person name="Bullock K."/>
            <person name="Deik A."/>
            <person name="Scott J."/>
            <person name="Pierce K.A."/>
            <person name="Xavier R.J."/>
            <person name="Alm E.J."/>
        </authorList>
    </citation>
    <scope>NUCLEOTIDE SEQUENCE [LARGE SCALE GENOMIC DNA]</scope>
    <source>
        <strain evidence="2 3">BIOML-A73</strain>
    </source>
</reference>
<name>A0A4V1YEL3_9BACE</name>
<proteinExistence type="predicted"/>
<sequence>MKQGTMKILFFVLKTKLLKNGEAPILMRITINGQYEETRIHFSNLFFTLKTLITHFKVHYRTRGADISNIETRNRTIQPR</sequence>
<evidence type="ECO:0000259" key="1">
    <source>
        <dbReference type="Pfam" id="PF17293"/>
    </source>
</evidence>
<dbReference type="EMBL" id="WDER01000013">
    <property type="protein sequence ID" value="KAB6084728.1"/>
    <property type="molecule type" value="Genomic_DNA"/>
</dbReference>
<comment type="caution">
    <text evidence="2">The sequence shown here is derived from an EMBL/GenBank/DDBJ whole genome shotgun (WGS) entry which is preliminary data.</text>
</comment>
<gene>
    <name evidence="2" type="ORF">GA560_07115</name>
</gene>
<feature type="domain" description="Arm DNA-binding" evidence="1">
    <location>
        <begin position="12"/>
        <end position="39"/>
    </location>
</feature>
<protein>
    <recommendedName>
        <fullName evidence="1">Arm DNA-binding domain-containing protein</fullName>
    </recommendedName>
</protein>
<dbReference type="AlphaFoldDB" id="A0A4V1YEL3"/>
<accession>A0A4V1YEL3</accession>
<dbReference type="Proteomes" id="UP000474077">
    <property type="component" value="Unassembled WGS sequence"/>
</dbReference>
<evidence type="ECO:0000313" key="3">
    <source>
        <dbReference type="Proteomes" id="UP000474077"/>
    </source>
</evidence>
<dbReference type="Pfam" id="PF17293">
    <property type="entry name" value="Arm-DNA-bind_5"/>
    <property type="match status" value="1"/>
</dbReference>
<dbReference type="InterPro" id="IPR035386">
    <property type="entry name" value="Arm-DNA-bind_5"/>
</dbReference>
<organism evidence="2 3">
    <name type="scientific">Bacteroides xylanisolvens</name>
    <dbReference type="NCBI Taxonomy" id="371601"/>
    <lineage>
        <taxon>Bacteria</taxon>
        <taxon>Pseudomonadati</taxon>
        <taxon>Bacteroidota</taxon>
        <taxon>Bacteroidia</taxon>
        <taxon>Bacteroidales</taxon>
        <taxon>Bacteroidaceae</taxon>
        <taxon>Bacteroides</taxon>
    </lineage>
</organism>